<dbReference type="Gene3D" id="1.20.1250.20">
    <property type="entry name" value="MFS general substrate transporter like domains"/>
    <property type="match status" value="2"/>
</dbReference>
<evidence type="ECO:0000256" key="6">
    <source>
        <dbReference type="ARBA" id="ARBA00023136"/>
    </source>
</evidence>
<sequence>MDTLRASWRQIEPWYLFMVVLGAFNVGFCIMLVPQFVVASFDSGLAKIGLIMAAWTAGPLIGPWFSKYIDKWGTPKTWLSGLFLINACLAFGVQYSHSVLSLFINMFIQGLIYAIGYSILNLLIVRRYEEKEWHGRTGMLIAAFIIGEVIGFGIAGRIESPGAGFVGASVVMVITSALALLLVPDFNSSFIRKRNQEQQSQQVRKLLLSPFGIMALGWGLLCFSAQILFLPFPVLMREVFQIAPEYSSFVVSISGIIALSFYPIVGKLTERFGADNVLISSSAVKTLVFIVLAYCAFDYHPELVFVVLSMVFVNRCTWPFMMASSQIQAAQLSGECSKSMALTIFMAIAGIGNFLSGVVNSMVTASFGMSSIPLVAAMTASVGVVLLFGNKYRELRHDQHIDQPKHYP</sequence>
<feature type="transmembrane region" description="Helical" evidence="7">
    <location>
        <begin position="77"/>
        <end position="96"/>
    </location>
</feature>
<comment type="subcellular location">
    <subcellularLocation>
        <location evidence="1">Cell membrane</location>
        <topology evidence="1">Multi-pass membrane protein</topology>
    </subcellularLocation>
</comment>
<feature type="transmembrane region" description="Helical" evidence="7">
    <location>
        <begin position="303"/>
        <end position="321"/>
    </location>
</feature>
<dbReference type="EMBL" id="QVMU01000002">
    <property type="protein sequence ID" value="RJX74279.1"/>
    <property type="molecule type" value="Genomic_DNA"/>
</dbReference>
<keyword evidence="3" id="KW-1003">Cell membrane</keyword>
<evidence type="ECO:0000256" key="4">
    <source>
        <dbReference type="ARBA" id="ARBA00022692"/>
    </source>
</evidence>
<feature type="transmembrane region" description="Helical" evidence="7">
    <location>
        <begin position="45"/>
        <end position="65"/>
    </location>
</feature>
<dbReference type="GO" id="GO:0005886">
    <property type="term" value="C:plasma membrane"/>
    <property type="evidence" value="ECO:0007669"/>
    <property type="project" value="UniProtKB-SubCell"/>
</dbReference>
<feature type="transmembrane region" description="Helical" evidence="7">
    <location>
        <begin position="246"/>
        <end position="265"/>
    </location>
</feature>
<dbReference type="AlphaFoldDB" id="A0A3A6R0G6"/>
<evidence type="ECO:0000256" key="5">
    <source>
        <dbReference type="ARBA" id="ARBA00022989"/>
    </source>
</evidence>
<feature type="transmembrane region" description="Helical" evidence="7">
    <location>
        <begin position="137"/>
        <end position="158"/>
    </location>
</feature>
<feature type="transmembrane region" description="Helical" evidence="7">
    <location>
        <begin position="341"/>
        <end position="359"/>
    </location>
</feature>
<dbReference type="InterPro" id="IPR036259">
    <property type="entry name" value="MFS_trans_sf"/>
</dbReference>
<dbReference type="PANTHER" id="PTHR23517">
    <property type="entry name" value="RESISTANCE PROTEIN MDTM, PUTATIVE-RELATED-RELATED"/>
    <property type="match status" value="1"/>
</dbReference>
<keyword evidence="9" id="KW-1185">Reference proteome</keyword>
<dbReference type="GO" id="GO:0022857">
    <property type="term" value="F:transmembrane transporter activity"/>
    <property type="evidence" value="ECO:0007669"/>
    <property type="project" value="InterPro"/>
</dbReference>
<reference evidence="8 9" key="1">
    <citation type="submission" date="2018-08" db="EMBL/GenBank/DDBJ databases">
        <title>Vibrio isolated from the Eastern China Marginal Seas.</title>
        <authorList>
            <person name="Li Y."/>
        </authorList>
    </citation>
    <scope>NUCLEOTIDE SEQUENCE [LARGE SCALE GENOMIC DNA]</scope>
    <source>
        <strain evidence="8 9">BEI233</strain>
    </source>
</reference>
<accession>A0A3A6R0G6</accession>
<dbReference type="Proteomes" id="UP000273252">
    <property type="component" value="Unassembled WGS sequence"/>
</dbReference>
<dbReference type="RefSeq" id="WP_120029615.1">
    <property type="nucleotide sequence ID" value="NZ_QVMU01000002.1"/>
</dbReference>
<keyword evidence="6 7" id="KW-0472">Membrane</keyword>
<evidence type="ECO:0000256" key="1">
    <source>
        <dbReference type="ARBA" id="ARBA00004651"/>
    </source>
</evidence>
<protein>
    <submittedName>
        <fullName evidence="8">MFS transporter</fullName>
    </submittedName>
</protein>
<keyword evidence="4 7" id="KW-0812">Transmembrane</keyword>
<gene>
    <name evidence="8" type="ORF">DZ860_03870</name>
</gene>
<evidence type="ECO:0000313" key="8">
    <source>
        <dbReference type="EMBL" id="RJX74279.1"/>
    </source>
</evidence>
<dbReference type="InterPro" id="IPR050171">
    <property type="entry name" value="MFS_Transporters"/>
</dbReference>
<feature type="transmembrane region" description="Helical" evidence="7">
    <location>
        <begin position="164"/>
        <end position="186"/>
    </location>
</feature>
<feature type="transmembrane region" description="Helical" evidence="7">
    <location>
        <begin position="207"/>
        <end position="234"/>
    </location>
</feature>
<feature type="transmembrane region" description="Helical" evidence="7">
    <location>
        <begin position="365"/>
        <end position="388"/>
    </location>
</feature>
<feature type="transmembrane region" description="Helical" evidence="7">
    <location>
        <begin position="102"/>
        <end position="125"/>
    </location>
</feature>
<comment type="caution">
    <text evidence="8">The sequence shown here is derived from an EMBL/GenBank/DDBJ whole genome shotgun (WGS) entry which is preliminary data.</text>
</comment>
<evidence type="ECO:0000256" key="2">
    <source>
        <dbReference type="ARBA" id="ARBA00022448"/>
    </source>
</evidence>
<keyword evidence="5 7" id="KW-1133">Transmembrane helix</keyword>
<dbReference type="InterPro" id="IPR011701">
    <property type="entry name" value="MFS"/>
</dbReference>
<dbReference type="OrthoDB" id="5915755at2"/>
<dbReference type="Pfam" id="PF07690">
    <property type="entry name" value="MFS_1"/>
    <property type="match status" value="1"/>
</dbReference>
<dbReference type="SUPFAM" id="SSF103473">
    <property type="entry name" value="MFS general substrate transporter"/>
    <property type="match status" value="1"/>
</dbReference>
<feature type="transmembrane region" description="Helical" evidence="7">
    <location>
        <begin position="277"/>
        <end position="297"/>
    </location>
</feature>
<feature type="transmembrane region" description="Helical" evidence="7">
    <location>
        <begin position="14"/>
        <end position="33"/>
    </location>
</feature>
<evidence type="ECO:0000256" key="7">
    <source>
        <dbReference type="SAM" id="Phobius"/>
    </source>
</evidence>
<name>A0A3A6R0G6_9VIBR</name>
<proteinExistence type="predicted"/>
<organism evidence="8 9">
    <name type="scientific">Vibrio sinensis</name>
    <dbReference type="NCBI Taxonomy" id="2302434"/>
    <lineage>
        <taxon>Bacteria</taxon>
        <taxon>Pseudomonadati</taxon>
        <taxon>Pseudomonadota</taxon>
        <taxon>Gammaproteobacteria</taxon>
        <taxon>Vibrionales</taxon>
        <taxon>Vibrionaceae</taxon>
        <taxon>Vibrio</taxon>
    </lineage>
</organism>
<keyword evidence="2" id="KW-0813">Transport</keyword>
<dbReference type="PANTHER" id="PTHR23517:SF3">
    <property type="entry name" value="INTEGRAL MEMBRANE TRANSPORT PROTEIN"/>
    <property type="match status" value="1"/>
</dbReference>
<evidence type="ECO:0000313" key="9">
    <source>
        <dbReference type="Proteomes" id="UP000273252"/>
    </source>
</evidence>
<evidence type="ECO:0000256" key="3">
    <source>
        <dbReference type="ARBA" id="ARBA00022475"/>
    </source>
</evidence>